<evidence type="ECO:0000259" key="5">
    <source>
        <dbReference type="Pfam" id="PF04991"/>
    </source>
</evidence>
<dbReference type="Proteomes" id="UP001187734">
    <property type="component" value="Unassembled WGS sequence"/>
</dbReference>
<gene>
    <name evidence="6" type="ORF">FTOL_13549</name>
</gene>
<dbReference type="InterPro" id="IPR009644">
    <property type="entry name" value="FKTN/MNN4/W02B3.4-1"/>
</dbReference>
<evidence type="ECO:0000256" key="1">
    <source>
        <dbReference type="ARBA" id="ARBA00004167"/>
    </source>
</evidence>
<keyword evidence="2" id="KW-0812">Transmembrane</keyword>
<dbReference type="AlphaFoldDB" id="A0AAE8MMS0"/>
<keyword evidence="7" id="KW-1185">Reference proteome</keyword>
<protein>
    <recommendedName>
        <fullName evidence="5">LicD/FKTN/FKRP nucleotidyltransferase domain-containing protein</fullName>
    </recommendedName>
</protein>
<evidence type="ECO:0000256" key="4">
    <source>
        <dbReference type="ARBA" id="ARBA00023136"/>
    </source>
</evidence>
<accession>A0AAE8MMS0</accession>
<evidence type="ECO:0000256" key="2">
    <source>
        <dbReference type="ARBA" id="ARBA00022692"/>
    </source>
</evidence>
<evidence type="ECO:0000313" key="7">
    <source>
        <dbReference type="Proteomes" id="UP001187734"/>
    </source>
</evidence>
<keyword evidence="3" id="KW-1133">Transmembrane helix</keyword>
<feature type="domain" description="LicD/FKTN/FKRP nucleotidyltransferase" evidence="5">
    <location>
        <begin position="4"/>
        <end position="105"/>
    </location>
</feature>
<feature type="domain" description="LicD/FKTN/FKRP nucleotidyltransferase" evidence="5">
    <location>
        <begin position="114"/>
        <end position="152"/>
    </location>
</feature>
<dbReference type="Pfam" id="PF04991">
    <property type="entry name" value="LicD"/>
    <property type="match status" value="2"/>
</dbReference>
<dbReference type="EMBL" id="ONZP01000871">
    <property type="protein sequence ID" value="SPJ91534.1"/>
    <property type="molecule type" value="Genomic_DNA"/>
</dbReference>
<sequence length="204" mass="23133">MEDVGITTWIAHGSLLAWHWNARIFPWEWDLDVHVHFRGLQELMSCCNGSVYKYGTEGKYMLDVNAFVWERDGMVDPANRIDARWIDLATGLYVDITAVEETDDAEGEGLLVAKDGHRYRKRDVLPLVAARFEGVEVLVPHNVTVVLENEYGREALVRRVFRGVFRIFAEAGSDPTARANNRVYATLRFSGVYRGKAETAAIVD</sequence>
<dbReference type="GO" id="GO:0009100">
    <property type="term" value="P:glycoprotein metabolic process"/>
    <property type="evidence" value="ECO:0007669"/>
    <property type="project" value="UniProtKB-ARBA"/>
</dbReference>
<dbReference type="PANTHER" id="PTHR15407">
    <property type="entry name" value="FUKUTIN-RELATED"/>
    <property type="match status" value="1"/>
</dbReference>
<proteinExistence type="predicted"/>
<organism evidence="6 7">
    <name type="scientific">Fusarium torulosum</name>
    <dbReference type="NCBI Taxonomy" id="33205"/>
    <lineage>
        <taxon>Eukaryota</taxon>
        <taxon>Fungi</taxon>
        <taxon>Dikarya</taxon>
        <taxon>Ascomycota</taxon>
        <taxon>Pezizomycotina</taxon>
        <taxon>Sordariomycetes</taxon>
        <taxon>Hypocreomycetidae</taxon>
        <taxon>Hypocreales</taxon>
        <taxon>Nectriaceae</taxon>
        <taxon>Fusarium</taxon>
    </lineage>
</organism>
<dbReference type="PANTHER" id="PTHR15407:SF28">
    <property type="entry name" value="RIBITOL-5-PHOSPHATE TRANSFERASE FKTN"/>
    <property type="match status" value="1"/>
</dbReference>
<keyword evidence="4" id="KW-0472">Membrane</keyword>
<comment type="subcellular location">
    <subcellularLocation>
        <location evidence="1">Membrane</location>
        <topology evidence="1">Single-pass membrane protein</topology>
    </subcellularLocation>
</comment>
<comment type="caution">
    <text evidence="6">The sequence shown here is derived from an EMBL/GenBank/DDBJ whole genome shotgun (WGS) entry which is preliminary data.</text>
</comment>
<evidence type="ECO:0000313" key="6">
    <source>
        <dbReference type="EMBL" id="SPJ91534.1"/>
    </source>
</evidence>
<evidence type="ECO:0000256" key="3">
    <source>
        <dbReference type="ARBA" id="ARBA00022989"/>
    </source>
</evidence>
<dbReference type="InterPro" id="IPR007074">
    <property type="entry name" value="LicD/FKTN/FKRP_NTP_transf"/>
</dbReference>
<reference evidence="6" key="1">
    <citation type="submission" date="2018-03" db="EMBL/GenBank/DDBJ databases">
        <authorList>
            <person name="Guldener U."/>
        </authorList>
    </citation>
    <scope>NUCLEOTIDE SEQUENCE</scope>
</reference>
<dbReference type="GO" id="GO:0016020">
    <property type="term" value="C:membrane"/>
    <property type="evidence" value="ECO:0007669"/>
    <property type="project" value="UniProtKB-SubCell"/>
</dbReference>
<name>A0AAE8MMS0_9HYPO</name>